<dbReference type="GO" id="GO:0015969">
    <property type="term" value="P:guanosine tetraphosphate metabolic process"/>
    <property type="evidence" value="ECO:0007669"/>
    <property type="project" value="InterPro"/>
</dbReference>
<dbReference type="Proteomes" id="UP000197098">
    <property type="component" value="Chromosome"/>
</dbReference>
<proteinExistence type="predicted"/>
<evidence type="ECO:0000313" key="3">
    <source>
        <dbReference type="Proteomes" id="UP000197098"/>
    </source>
</evidence>
<dbReference type="InterPro" id="IPR043519">
    <property type="entry name" value="NT_sf"/>
</dbReference>
<evidence type="ECO:0000259" key="1">
    <source>
        <dbReference type="Pfam" id="PF04607"/>
    </source>
</evidence>
<dbReference type="SUPFAM" id="SSF81301">
    <property type="entry name" value="Nucleotidyltransferase"/>
    <property type="match status" value="1"/>
</dbReference>
<dbReference type="InterPro" id="IPR007685">
    <property type="entry name" value="RelA_SpoT"/>
</dbReference>
<dbReference type="Gene3D" id="3.30.460.10">
    <property type="entry name" value="Beta Polymerase, domain 2"/>
    <property type="match status" value="1"/>
</dbReference>
<name>A0A248KHK9_9ENTR</name>
<dbReference type="AlphaFoldDB" id="A0A248KHK9"/>
<sequence>MFRLFSRNKDTQSLSKKLENPKYGETHKIQDALGIRIALYFNDDVELVHGILNEIFTEREKDHSIDIMKAAEFSAVRYNIIYELPPSLLEKEYSYLKFSDKIDSTFELQIRSILSEGGMR</sequence>
<dbReference type="Pfam" id="PF04607">
    <property type="entry name" value="RelA_SpoT"/>
    <property type="match status" value="1"/>
</dbReference>
<dbReference type="EMBL" id="CP022114">
    <property type="protein sequence ID" value="ASG63019.1"/>
    <property type="molecule type" value="Genomic_DNA"/>
</dbReference>
<gene>
    <name evidence="2" type="ORF">CEW81_07275</name>
</gene>
<accession>A0A248KHK9</accession>
<protein>
    <recommendedName>
        <fullName evidence="1">RelA/SpoT domain-containing protein</fullName>
    </recommendedName>
</protein>
<organism evidence="2 3">
    <name type="scientific">Kluyvera genomosp. 3</name>
    <dbReference type="NCBI Taxonomy" id="2774055"/>
    <lineage>
        <taxon>Bacteria</taxon>
        <taxon>Pseudomonadati</taxon>
        <taxon>Pseudomonadota</taxon>
        <taxon>Gammaproteobacteria</taxon>
        <taxon>Enterobacterales</taxon>
        <taxon>Enterobacteriaceae</taxon>
        <taxon>Kluyvera</taxon>
    </lineage>
</organism>
<evidence type="ECO:0000313" key="2">
    <source>
        <dbReference type="EMBL" id="ASG63019.1"/>
    </source>
</evidence>
<reference evidence="2 3" key="1">
    <citation type="submission" date="2017-06" db="EMBL/GenBank/DDBJ databases">
        <title>Origin of plasmid-mediated fosfomycin resistance gene fosA3.</title>
        <authorList>
            <person name="Ito R."/>
            <person name="Pacey M.P."/>
            <person name="Doi Y."/>
        </authorList>
    </citation>
    <scope>NUCLEOTIDE SEQUENCE [LARGE SCALE GENOMIC DNA]</scope>
    <source>
        <strain evidence="2 3">YDC799</strain>
    </source>
</reference>
<feature type="domain" description="RelA/SpoT" evidence="1">
    <location>
        <begin position="6"/>
        <end position="114"/>
    </location>
</feature>